<keyword evidence="9" id="KW-0675">Receptor</keyword>
<feature type="signal peptide" evidence="6">
    <location>
        <begin position="1"/>
        <end position="29"/>
    </location>
</feature>
<accession>A0ABV4HV80</accession>
<evidence type="ECO:0000256" key="5">
    <source>
        <dbReference type="SAM" id="MobiDB-lite"/>
    </source>
</evidence>
<dbReference type="Pfam" id="PF00593">
    <property type="entry name" value="TonB_dep_Rec_b-barrel"/>
    <property type="match status" value="1"/>
</dbReference>
<keyword evidence="2 4" id="KW-0472">Membrane</keyword>
<feature type="compositionally biased region" description="Pro residues" evidence="5">
    <location>
        <begin position="34"/>
        <end position="48"/>
    </location>
</feature>
<comment type="similarity">
    <text evidence="4">Belongs to the TonB-dependent receptor family.</text>
</comment>
<dbReference type="PANTHER" id="PTHR40980">
    <property type="entry name" value="PLUG DOMAIN-CONTAINING PROTEIN"/>
    <property type="match status" value="1"/>
</dbReference>
<dbReference type="RefSeq" id="WP_370565763.1">
    <property type="nucleotide sequence ID" value="NZ_JBFWIB010000025.1"/>
</dbReference>
<evidence type="ECO:0000259" key="7">
    <source>
        <dbReference type="Pfam" id="PF00593"/>
    </source>
</evidence>
<dbReference type="InterPro" id="IPR010104">
    <property type="entry name" value="TonB_rcpt_bac"/>
</dbReference>
<dbReference type="Proteomes" id="UP001566331">
    <property type="component" value="Unassembled WGS sequence"/>
</dbReference>
<proteinExistence type="inferred from homology"/>
<dbReference type="EMBL" id="JBFWIC010000044">
    <property type="protein sequence ID" value="MEZ0476667.1"/>
    <property type="molecule type" value="Genomic_DNA"/>
</dbReference>
<comment type="caution">
    <text evidence="9">The sequence shown here is derived from an EMBL/GenBank/DDBJ whole genome shotgun (WGS) entry which is preliminary data.</text>
</comment>
<dbReference type="SUPFAM" id="SSF56935">
    <property type="entry name" value="Porins"/>
    <property type="match status" value="1"/>
</dbReference>
<dbReference type="Gene3D" id="2.170.130.10">
    <property type="entry name" value="TonB-dependent receptor, plug domain"/>
    <property type="match status" value="1"/>
</dbReference>
<dbReference type="InterPro" id="IPR012910">
    <property type="entry name" value="Plug_dom"/>
</dbReference>
<dbReference type="NCBIfam" id="TIGR01782">
    <property type="entry name" value="TonB-Xanth-Caul"/>
    <property type="match status" value="1"/>
</dbReference>
<gene>
    <name evidence="9" type="ORF">AB6713_18945</name>
</gene>
<comment type="subcellular location">
    <subcellularLocation>
        <location evidence="1 4">Cell outer membrane</location>
    </subcellularLocation>
</comment>
<evidence type="ECO:0000256" key="3">
    <source>
        <dbReference type="ARBA" id="ARBA00023237"/>
    </source>
</evidence>
<protein>
    <submittedName>
        <fullName evidence="9">TonB-dependent receptor</fullName>
    </submittedName>
</protein>
<feature type="domain" description="TonB-dependent receptor plug" evidence="8">
    <location>
        <begin position="86"/>
        <end position="197"/>
    </location>
</feature>
<evidence type="ECO:0000256" key="6">
    <source>
        <dbReference type="SAM" id="SignalP"/>
    </source>
</evidence>
<feature type="region of interest" description="Disordered" evidence="5">
    <location>
        <begin position="25"/>
        <end position="61"/>
    </location>
</feature>
<dbReference type="PANTHER" id="PTHR40980:SF3">
    <property type="entry name" value="TONB-DEPENDENT RECEPTOR-LIKE BETA-BARREL DOMAIN-CONTAINING PROTEIN"/>
    <property type="match status" value="1"/>
</dbReference>
<evidence type="ECO:0000256" key="1">
    <source>
        <dbReference type="ARBA" id="ARBA00004442"/>
    </source>
</evidence>
<dbReference type="InterPro" id="IPR000531">
    <property type="entry name" value="Beta-barrel_TonB"/>
</dbReference>
<evidence type="ECO:0000313" key="10">
    <source>
        <dbReference type="Proteomes" id="UP001566331"/>
    </source>
</evidence>
<dbReference type="Gene3D" id="2.40.170.20">
    <property type="entry name" value="TonB-dependent receptor, beta-barrel domain"/>
    <property type="match status" value="1"/>
</dbReference>
<sequence>MSRRSTRNRFPHTLIALSIATLLSAQAQAQTQPQPQPQAQPQPQPQPQPQQAAETQSSAGQDEAVELDAVVVTGIRGSVYRAQDIKRDADTFVDSVTALDIGALPDRSVTETLSRIPGVTIDRFLLVGDPEHPSAEGSGVQVRGMTQVRSELNGRDSFSANGGRALSFQDVPSELLAGVDVYKNQKAEMIEGGLGGTVDLRTFKPFDFDGQRISASFSENYGNFAEKYKPSASALYSNHWDTSVGKVGFLVDVAHSELATRTDGMFVRPFFENSNTDVDGDGTNEQLWLPKGADWRTLEFERERQGVYVALQWQPSDDIELYATGFQSRYDELWNEDAIFSHNDPTAVTLDTSQPFELDGNVFRSGRITQPGGIPMGTDIMATQRKSKTTDFSFGLKWTLNDSTELTTDFQYIKATTKAMQNVVAIAVDVPYIDVALGGGTPSIGIDEQFTTNPDNYYWGFTQDHRDDNEADQLAWRADLRHSFDSGFFRAVKFGVRLTDRGATSRDTGYDWRGVFQTWMRGWALPSDGPMPPLDLNGEVNSSLVNLNTFDNFYRGDANTPGSFLAPVLQTALGFPDSFLAIHGAAAPYYLRCPEGSTTPCYVGLTTPRNIRDPEWTNVQGETTTGGYVMLDFALDNIRLDGNVGVRAVRTENSARGFLVYPNVPYAPYLGAGESEPITASNSYTDILPSLNVRWEATDNLILRFAASKAIARPAFSDMQAYQVLSAGPREGIDPPGPDDPPTLPVTDLNLTGSSMDNPYLEPMKANQFDLSLEWYFDPDKGGMAWINFFHKDIKDYFRNQSRLVAYPGADGNEYEYLVTQIINTGEARIQGAEIGWNQFFDFLPAPFDGFGISANYTYIDSSTDVPVDADAQPVDTDGSTFGDMPADGLSKNSYNVAAFYEKGPWQIRLAYNWRSEYLLSIGPNGYNGTDNEIAWKLPVYSDAYGQLDGSIFYRFNDHVQVGLEMNNLNNAEQRTLMDQNDAGRRVTSWYVNDTRYAATLRVTF</sequence>
<keyword evidence="4" id="KW-0798">TonB box</keyword>
<keyword evidence="3" id="KW-0998">Cell outer membrane</keyword>
<evidence type="ECO:0000313" key="9">
    <source>
        <dbReference type="EMBL" id="MEZ0476667.1"/>
    </source>
</evidence>
<evidence type="ECO:0000256" key="4">
    <source>
        <dbReference type="RuleBase" id="RU003357"/>
    </source>
</evidence>
<dbReference type="InterPro" id="IPR036942">
    <property type="entry name" value="Beta-barrel_TonB_sf"/>
</dbReference>
<name>A0ABV4HV80_9GAMM</name>
<organism evidence="9 10">
    <name type="scientific">Luteimonas salinilitoris</name>
    <dbReference type="NCBI Taxonomy" id="3237697"/>
    <lineage>
        <taxon>Bacteria</taxon>
        <taxon>Pseudomonadati</taxon>
        <taxon>Pseudomonadota</taxon>
        <taxon>Gammaproteobacteria</taxon>
        <taxon>Lysobacterales</taxon>
        <taxon>Lysobacteraceae</taxon>
        <taxon>Luteimonas</taxon>
    </lineage>
</organism>
<evidence type="ECO:0000256" key="2">
    <source>
        <dbReference type="ARBA" id="ARBA00023136"/>
    </source>
</evidence>
<keyword evidence="6" id="KW-0732">Signal</keyword>
<feature type="domain" description="TonB-dependent receptor-like beta-barrel" evidence="7">
    <location>
        <begin position="447"/>
        <end position="969"/>
    </location>
</feature>
<feature type="chain" id="PRO_5045690107" evidence="6">
    <location>
        <begin position="30"/>
        <end position="1005"/>
    </location>
</feature>
<dbReference type="Pfam" id="PF07715">
    <property type="entry name" value="Plug"/>
    <property type="match status" value="1"/>
</dbReference>
<reference evidence="9 10" key="1">
    <citation type="submission" date="2024-07" db="EMBL/GenBank/DDBJ databases">
        <title>Luteimonas salilacus sp. nov., isolated from the shore soil of Salt Lake in Tibet of China.</title>
        <authorList>
            <person name="Zhang X."/>
            <person name="Li A."/>
        </authorList>
    </citation>
    <scope>NUCLEOTIDE SEQUENCE [LARGE SCALE GENOMIC DNA]</scope>
    <source>
        <strain evidence="9 10">B3-2-R+30</strain>
    </source>
</reference>
<evidence type="ECO:0000259" key="8">
    <source>
        <dbReference type="Pfam" id="PF07715"/>
    </source>
</evidence>
<dbReference type="InterPro" id="IPR037066">
    <property type="entry name" value="Plug_dom_sf"/>
</dbReference>
<keyword evidence="10" id="KW-1185">Reference proteome</keyword>